<keyword evidence="9 15" id="KW-0067">ATP-binding</keyword>
<feature type="coiled-coil region" evidence="16">
    <location>
        <begin position="1206"/>
        <end position="1268"/>
    </location>
</feature>
<evidence type="ECO:0000313" key="19">
    <source>
        <dbReference type="EMBL" id="KAG8470538.1"/>
    </source>
</evidence>
<dbReference type="InterPro" id="IPR001752">
    <property type="entry name" value="Kinesin_motor_dom"/>
</dbReference>
<dbReference type="GO" id="GO:0031262">
    <property type="term" value="C:Ndc80 complex"/>
    <property type="evidence" value="ECO:0007669"/>
    <property type="project" value="InterPro"/>
</dbReference>
<keyword evidence="14" id="KW-0137">Centromere</keyword>
<comment type="subcellular location">
    <subcellularLocation>
        <location evidence="2">Chromosome</location>
        <location evidence="2">Centromere</location>
    </subcellularLocation>
    <subcellularLocation>
        <location evidence="1">Nucleus</location>
    </subcellularLocation>
</comment>
<dbReference type="GO" id="GO:0005874">
    <property type="term" value="C:microtubule"/>
    <property type="evidence" value="ECO:0007669"/>
    <property type="project" value="UniProtKB-KW"/>
</dbReference>
<dbReference type="Pfam" id="PF18595">
    <property type="entry name" value="Nuf2_DHR10-like"/>
    <property type="match status" value="1"/>
</dbReference>
<dbReference type="GO" id="GO:0007018">
    <property type="term" value="P:microtubule-based movement"/>
    <property type="evidence" value="ECO:0007669"/>
    <property type="project" value="InterPro"/>
</dbReference>
<dbReference type="GO" id="GO:0003777">
    <property type="term" value="F:microtubule motor activity"/>
    <property type="evidence" value="ECO:0007669"/>
    <property type="project" value="InterPro"/>
</dbReference>
<comment type="similarity">
    <text evidence="15">Belongs to the TRAFAC class myosin-kinesin ATPase superfamily. Kinesin family.</text>
</comment>
<accession>A0A8J5XLZ5</accession>
<protein>
    <recommendedName>
        <fullName evidence="18">Kinesin motor domain-containing protein</fullName>
    </recommendedName>
</protein>
<evidence type="ECO:0000256" key="8">
    <source>
        <dbReference type="ARBA" id="ARBA00022776"/>
    </source>
</evidence>
<feature type="compositionally biased region" description="Polar residues" evidence="17">
    <location>
        <begin position="1035"/>
        <end position="1051"/>
    </location>
</feature>
<sequence length="1497" mass="163598">MTPAVETQDALHGGKPNARASARRALAKENAGAPDTAPLPTLGVANRFGFRDASGVPTKRAARAPARAPAAAAAKGANDQANAAIDAPLDEPAALLAPIAAAPQGGAGAPDDGAIAGSSERRRSGVGLVIRRRRSSVRTPLRPGDLITVDENGQLPAGIDSPPPTPIDIASSVANAFRSEVDEANVLVGHKVRAKKFDYKGIIQQQSELIVQLKRCLSTMVEKSSEAREKSLAAQELANSKVQSLALAKKPMREQIAGLSAQLESLKGVHTETASARAELQARYDALVVISDSDKAALHAAAARVELTEDELAAEKERAGGAEKALAAVRRQLDTTEKQVSELAEKLRVSGVEHEKQLDTLRESIERRTDRQRTEHDAIASELRARGESAASEAQRLAADLSECAAERDELRTRAGALADARTRLEAETADATSALRTTRAELAKKEADLSESLRNISRMQTEAIERQAELRDEKKELAERLERASERAERLDDASARGAKECALLEAELRAVDASDARATRALAEAEAARLEAMELLLSAQSELTTLRQGHAQLDARARDAVAERDGARAQLASSSEREAALRAELSTRLSEARDLEVEFRTYKAHCGSSNMEQMGALVRLQRECEALNARFEETRGQLGVREGETQSLQAEVANRARYVAELESKLLDAEETRRKLHNTVQELKGNIRVFCRVRPPNGATATDDCLALRPDGESVHLTTVSAGEKSARESSHHFSFDKVFAPGAPQSDVFGEVSALVQSALDGYKVCIFAYGQTGSGKTFTMQGTADERNCGIVPRSLKQIFQATAAARHKGWTYDLRASFVEVYNENVRDLLAPPGAPPGTHSIVHDEAFGTVVTDATRLPVTSEAQVDELAHMAARQRSVGKTDMNSVSSRSHAVFMLYLTGTNPSVGHALHGALHLVDLAGSERLSRSNATGATLKETQAINKSLSALGDVFASLTAKASHVPFRNSKLTYLMAPCLSGDGKTLMVVNVAPEADNGVESLSSLRFASQVNACEIGRPKRSVVRAAVTNPLAEQSQPESRRTSISSPCARASSTAVMKKHYSFPILDDGDILLCLRELQVNVSEADLVNPTPQIVHSIYSHFLDILMNVTREDLNQPQFTSTLEHPELHEDSIPMTTFLRSCHKLMRTVGISDFTVKDVLYPERTRLRRNFSAVINFAKFREDRMERYQEFSTEADGFVQHKAQLEAENNKLIAEIRAINAQRASEEPRVAELEAENGALAAQIAELNAQQAAMKEVAQGLKQKWQEIGDQISETKYTLLSAKQENDSLRAQIVPSPEKLKQALTSLAESIEHEKENIGKCHDKLRRHALTSETLAHAERDVRRVLELVGDVEAEAARVEGLGKEHDSCRNHLKANDAALHDATFKEHQYKRQINSVQERTQRMHKQHAVRKEAAQEGMETAAHEWREVDAERAATEEQLHATELQMRAQTEKVQRVRAQHETELAHIQLKRDRLVQQVSAYHTQLLASIRAS</sequence>
<dbReference type="GO" id="GO:0005634">
    <property type="term" value="C:nucleus"/>
    <property type="evidence" value="ECO:0007669"/>
    <property type="project" value="UniProtKB-SubCell"/>
</dbReference>
<dbReference type="InterPro" id="IPR041112">
    <property type="entry name" value="Nuf2_DHR10-like"/>
</dbReference>
<evidence type="ECO:0000256" key="5">
    <source>
        <dbReference type="ARBA" id="ARBA00022618"/>
    </source>
</evidence>
<proteinExistence type="inferred from homology"/>
<comment type="similarity">
    <text evidence="3">Belongs to the NUF2 family.</text>
</comment>
<dbReference type="PANTHER" id="PTHR47972:SF45">
    <property type="entry name" value="PROTEIN CLARET SEGREGATIONAL"/>
    <property type="match status" value="1"/>
</dbReference>
<keyword evidence="10 16" id="KW-0175">Coiled coil</keyword>
<evidence type="ECO:0000256" key="17">
    <source>
        <dbReference type="SAM" id="MobiDB-lite"/>
    </source>
</evidence>
<evidence type="ECO:0000256" key="13">
    <source>
        <dbReference type="ARBA" id="ARBA00023306"/>
    </source>
</evidence>
<feature type="coiled-coil region" evidence="16">
    <location>
        <begin position="1437"/>
        <end position="1482"/>
    </location>
</feature>
<dbReference type="PANTHER" id="PTHR47972">
    <property type="entry name" value="KINESIN-LIKE PROTEIN KLP-3"/>
    <property type="match status" value="1"/>
</dbReference>
<keyword evidence="13" id="KW-0131">Cell cycle</keyword>
<evidence type="ECO:0000256" key="10">
    <source>
        <dbReference type="ARBA" id="ARBA00023054"/>
    </source>
</evidence>
<evidence type="ECO:0000256" key="12">
    <source>
        <dbReference type="ARBA" id="ARBA00023242"/>
    </source>
</evidence>
<evidence type="ECO:0000256" key="2">
    <source>
        <dbReference type="ARBA" id="ARBA00004584"/>
    </source>
</evidence>
<dbReference type="InterPro" id="IPR038275">
    <property type="entry name" value="Nuf2_N_sf"/>
</dbReference>
<keyword evidence="4" id="KW-0158">Chromosome</keyword>
<evidence type="ECO:0000259" key="18">
    <source>
        <dbReference type="PROSITE" id="PS50067"/>
    </source>
</evidence>
<dbReference type="InterPro" id="IPR005549">
    <property type="entry name" value="Kinetochore_Nuf2_N"/>
</dbReference>
<feature type="region of interest" description="Disordered" evidence="17">
    <location>
        <begin position="1032"/>
        <end position="1051"/>
    </location>
</feature>
<feature type="coiled-coil region" evidence="16">
    <location>
        <begin position="612"/>
        <end position="688"/>
    </location>
</feature>
<keyword evidence="12" id="KW-0539">Nucleus</keyword>
<keyword evidence="5" id="KW-0132">Cell division</keyword>
<dbReference type="Gene3D" id="1.10.418.60">
    <property type="entry name" value="Ncd80 complex, Nuf2 subunit"/>
    <property type="match status" value="1"/>
</dbReference>
<evidence type="ECO:0000256" key="9">
    <source>
        <dbReference type="ARBA" id="ARBA00022840"/>
    </source>
</evidence>
<evidence type="ECO:0000256" key="1">
    <source>
        <dbReference type="ARBA" id="ARBA00004123"/>
    </source>
</evidence>
<evidence type="ECO:0000256" key="16">
    <source>
        <dbReference type="SAM" id="Coils"/>
    </source>
</evidence>
<dbReference type="PRINTS" id="PR00380">
    <property type="entry name" value="KINESINHEAVY"/>
</dbReference>
<evidence type="ECO:0000256" key="14">
    <source>
        <dbReference type="ARBA" id="ARBA00023328"/>
    </source>
</evidence>
<feature type="region of interest" description="Disordered" evidence="17">
    <location>
        <begin position="1"/>
        <end position="42"/>
    </location>
</feature>
<dbReference type="Pfam" id="PF00225">
    <property type="entry name" value="Kinesin"/>
    <property type="match status" value="1"/>
</dbReference>
<dbReference type="Proteomes" id="UP000751190">
    <property type="component" value="Unassembled WGS sequence"/>
</dbReference>
<feature type="domain" description="Kinesin motor" evidence="18">
    <location>
        <begin position="688"/>
        <end position="1017"/>
    </location>
</feature>
<keyword evidence="6" id="KW-0493">Microtubule</keyword>
<dbReference type="Gene3D" id="3.40.850.10">
    <property type="entry name" value="Kinesin motor domain"/>
    <property type="match status" value="1"/>
</dbReference>
<reference evidence="19" key="1">
    <citation type="submission" date="2021-05" db="EMBL/GenBank/DDBJ databases">
        <title>The genome of the haptophyte Pavlova lutheri (Diacronema luteri, Pavlovales) - a model for lipid biosynthesis in eukaryotic algae.</title>
        <authorList>
            <person name="Hulatt C.J."/>
            <person name="Posewitz M.C."/>
        </authorList>
    </citation>
    <scope>NUCLEOTIDE SEQUENCE</scope>
    <source>
        <strain evidence="19">NIVA-4/92</strain>
    </source>
</reference>
<keyword evidence="8" id="KW-0498">Mitosis</keyword>
<keyword evidence="11 15" id="KW-0505">Motor protein</keyword>
<dbReference type="SMART" id="SM00129">
    <property type="entry name" value="KISc"/>
    <property type="match status" value="1"/>
</dbReference>
<organism evidence="19 20">
    <name type="scientific">Diacronema lutheri</name>
    <name type="common">Unicellular marine alga</name>
    <name type="synonym">Monochrysis lutheri</name>
    <dbReference type="NCBI Taxonomy" id="2081491"/>
    <lineage>
        <taxon>Eukaryota</taxon>
        <taxon>Haptista</taxon>
        <taxon>Haptophyta</taxon>
        <taxon>Pavlovophyceae</taxon>
        <taxon>Pavlovales</taxon>
        <taxon>Pavlovaceae</taxon>
        <taxon>Diacronema</taxon>
    </lineage>
</organism>
<evidence type="ECO:0000256" key="3">
    <source>
        <dbReference type="ARBA" id="ARBA00005498"/>
    </source>
</evidence>
<dbReference type="Pfam" id="PF03800">
    <property type="entry name" value="Nuf2"/>
    <property type="match status" value="1"/>
</dbReference>
<keyword evidence="7 15" id="KW-0547">Nucleotide-binding</keyword>
<dbReference type="GO" id="GO:0008017">
    <property type="term" value="F:microtubule binding"/>
    <property type="evidence" value="ECO:0007669"/>
    <property type="project" value="InterPro"/>
</dbReference>
<gene>
    <name evidence="19" type="ORF">KFE25_008959</name>
</gene>
<dbReference type="InterPro" id="IPR036961">
    <property type="entry name" value="Kinesin_motor_dom_sf"/>
</dbReference>
<dbReference type="InterPro" id="IPR027640">
    <property type="entry name" value="Kinesin-like_fam"/>
</dbReference>
<dbReference type="OrthoDB" id="3176171at2759"/>
<evidence type="ECO:0000313" key="20">
    <source>
        <dbReference type="Proteomes" id="UP000751190"/>
    </source>
</evidence>
<feature type="coiled-coil region" evidence="16">
    <location>
        <begin position="394"/>
        <end position="544"/>
    </location>
</feature>
<dbReference type="GO" id="GO:0005524">
    <property type="term" value="F:ATP binding"/>
    <property type="evidence" value="ECO:0007669"/>
    <property type="project" value="UniProtKB-UniRule"/>
</dbReference>
<feature type="region of interest" description="Disordered" evidence="17">
    <location>
        <begin position="141"/>
        <end position="163"/>
    </location>
</feature>
<name>A0A8J5XLZ5_DIALT</name>
<dbReference type="PROSITE" id="PS50067">
    <property type="entry name" value="KINESIN_MOTOR_2"/>
    <property type="match status" value="1"/>
</dbReference>
<evidence type="ECO:0000256" key="7">
    <source>
        <dbReference type="ARBA" id="ARBA00022741"/>
    </source>
</evidence>
<dbReference type="SUPFAM" id="SSF52540">
    <property type="entry name" value="P-loop containing nucleoside triphosphate hydrolases"/>
    <property type="match status" value="1"/>
</dbReference>
<keyword evidence="20" id="KW-1185">Reference proteome</keyword>
<feature type="binding site" evidence="15">
    <location>
        <begin position="774"/>
        <end position="781"/>
    </location>
    <ligand>
        <name>ATP</name>
        <dbReference type="ChEBI" id="CHEBI:30616"/>
    </ligand>
</feature>
<evidence type="ECO:0000256" key="6">
    <source>
        <dbReference type="ARBA" id="ARBA00022701"/>
    </source>
</evidence>
<dbReference type="CDD" id="cd01366">
    <property type="entry name" value="KISc_C_terminal"/>
    <property type="match status" value="1"/>
</dbReference>
<dbReference type="InterPro" id="IPR027417">
    <property type="entry name" value="P-loop_NTPase"/>
</dbReference>
<evidence type="ECO:0000256" key="4">
    <source>
        <dbReference type="ARBA" id="ARBA00022454"/>
    </source>
</evidence>
<evidence type="ECO:0000256" key="11">
    <source>
        <dbReference type="ARBA" id="ARBA00023175"/>
    </source>
</evidence>
<comment type="caution">
    <text evidence="19">The sequence shown here is derived from an EMBL/GenBank/DDBJ whole genome shotgun (WGS) entry which is preliminary data.</text>
</comment>
<feature type="coiled-coil region" evidence="16">
    <location>
        <begin position="298"/>
        <end position="346"/>
    </location>
</feature>
<dbReference type="EMBL" id="JAGTXO010000001">
    <property type="protein sequence ID" value="KAG8470538.1"/>
    <property type="molecule type" value="Genomic_DNA"/>
</dbReference>
<dbReference type="GO" id="GO:0051301">
    <property type="term" value="P:cell division"/>
    <property type="evidence" value="ECO:0007669"/>
    <property type="project" value="UniProtKB-KW"/>
</dbReference>
<evidence type="ECO:0000256" key="15">
    <source>
        <dbReference type="PROSITE-ProRule" id="PRU00283"/>
    </source>
</evidence>